<reference evidence="3 4" key="1">
    <citation type="submission" date="2019-02" db="EMBL/GenBank/DDBJ databases">
        <title>Deep-cultivation of Planctomycetes and their phenomic and genomic characterization uncovers novel biology.</title>
        <authorList>
            <person name="Wiegand S."/>
            <person name="Jogler M."/>
            <person name="Boedeker C."/>
            <person name="Pinto D."/>
            <person name="Vollmers J."/>
            <person name="Rivas-Marin E."/>
            <person name="Kohn T."/>
            <person name="Peeters S.H."/>
            <person name="Heuer A."/>
            <person name="Rast P."/>
            <person name="Oberbeckmann S."/>
            <person name="Bunk B."/>
            <person name="Jeske O."/>
            <person name="Meyerdierks A."/>
            <person name="Storesund J.E."/>
            <person name="Kallscheuer N."/>
            <person name="Luecker S."/>
            <person name="Lage O.M."/>
            <person name="Pohl T."/>
            <person name="Merkel B.J."/>
            <person name="Hornburger P."/>
            <person name="Mueller R.-W."/>
            <person name="Bruemmer F."/>
            <person name="Labrenz M."/>
            <person name="Spormann A.M."/>
            <person name="Op den Camp H."/>
            <person name="Overmann J."/>
            <person name="Amann R."/>
            <person name="Jetten M.S.M."/>
            <person name="Mascher T."/>
            <person name="Medema M.H."/>
            <person name="Devos D.P."/>
            <person name="Kaster A.-K."/>
            <person name="Ovreas L."/>
            <person name="Rohde M."/>
            <person name="Galperin M.Y."/>
            <person name="Jogler C."/>
        </authorList>
    </citation>
    <scope>NUCLEOTIDE SEQUENCE [LARGE SCALE GENOMIC DNA]</scope>
    <source>
        <strain evidence="3 4">Pan44</strain>
    </source>
</reference>
<dbReference type="RefSeq" id="WP_145034657.1">
    <property type="nucleotide sequence ID" value="NZ_CP036271.1"/>
</dbReference>
<dbReference type="Proteomes" id="UP000315700">
    <property type="component" value="Chromosome"/>
</dbReference>
<dbReference type="OrthoDB" id="292546at2"/>
<keyword evidence="1" id="KW-0233">DNA recombination</keyword>
<feature type="domain" description="Tyr recombinase" evidence="2">
    <location>
        <begin position="133"/>
        <end position="354"/>
    </location>
</feature>
<dbReference type="GO" id="GO:0015074">
    <property type="term" value="P:DNA integration"/>
    <property type="evidence" value="ECO:0007669"/>
    <property type="project" value="InterPro"/>
</dbReference>
<dbReference type="GO" id="GO:0006310">
    <property type="term" value="P:DNA recombination"/>
    <property type="evidence" value="ECO:0007669"/>
    <property type="project" value="UniProtKB-KW"/>
</dbReference>
<dbReference type="InterPro" id="IPR013762">
    <property type="entry name" value="Integrase-like_cat_sf"/>
</dbReference>
<evidence type="ECO:0000259" key="2">
    <source>
        <dbReference type="PROSITE" id="PS51898"/>
    </source>
</evidence>
<name>A0A517SMD6_9PLAN</name>
<gene>
    <name evidence="3" type="primary">xerC_8</name>
    <name evidence="3" type="ORF">Pan44_53610</name>
</gene>
<dbReference type="KEGG" id="ccos:Pan44_53610"/>
<dbReference type="SUPFAM" id="SSF56349">
    <property type="entry name" value="DNA breaking-rejoining enzymes"/>
    <property type="match status" value="1"/>
</dbReference>
<dbReference type="PANTHER" id="PTHR30349:SF64">
    <property type="entry name" value="PROPHAGE INTEGRASE INTD-RELATED"/>
    <property type="match status" value="1"/>
</dbReference>
<dbReference type="GO" id="GO:0003677">
    <property type="term" value="F:DNA binding"/>
    <property type="evidence" value="ECO:0007669"/>
    <property type="project" value="InterPro"/>
</dbReference>
<dbReference type="Pfam" id="PF00589">
    <property type="entry name" value="Phage_integrase"/>
    <property type="match status" value="1"/>
</dbReference>
<accession>A0A517SMD6</accession>
<dbReference type="InterPro" id="IPR002104">
    <property type="entry name" value="Integrase_catalytic"/>
</dbReference>
<dbReference type="InterPro" id="IPR050090">
    <property type="entry name" value="Tyrosine_recombinase_XerCD"/>
</dbReference>
<dbReference type="PANTHER" id="PTHR30349">
    <property type="entry name" value="PHAGE INTEGRASE-RELATED"/>
    <property type="match status" value="1"/>
</dbReference>
<evidence type="ECO:0000313" key="3">
    <source>
        <dbReference type="EMBL" id="QDT57293.1"/>
    </source>
</evidence>
<dbReference type="AlphaFoldDB" id="A0A517SMD6"/>
<dbReference type="InterPro" id="IPR011010">
    <property type="entry name" value="DNA_brk_join_enz"/>
</dbReference>
<evidence type="ECO:0000313" key="4">
    <source>
        <dbReference type="Proteomes" id="UP000315700"/>
    </source>
</evidence>
<proteinExistence type="predicted"/>
<sequence length="359" mass="41484">MEAIDLQDLCSAATASLDAPARSELEVAWTTWIETKAKAKRDRSYIATLRSTMKEFLRVSKARTFSDLHPRQLRAYLKAREAKGTYSRSYLRGQIKSIQAFVRSVAEDLDVEDPFARFDLRRLPEVGRRGKSVERRMLLLDEWEYLRRHMFEQNATRRRLTAEMRILLYTVALQTGYRAVECSRLRVMDLHVEGGKTSLELSGKGAQRTKNGKPARQYIKPDLADCIDGMIRRRWDDVMPWLRRRDSKIFPAGLRTWQNIAAVLRQDLSAARVAYREQRAKEGQPFDPDFLTAVDSEGRVVDFHALRYTCGAWLVHLNTDIKTVQKIMRHGTITLTLDTYGHMYPGNDWAAVLKMPDTL</sequence>
<organism evidence="3 4">
    <name type="scientific">Caulifigura coniformis</name>
    <dbReference type="NCBI Taxonomy" id="2527983"/>
    <lineage>
        <taxon>Bacteria</taxon>
        <taxon>Pseudomonadati</taxon>
        <taxon>Planctomycetota</taxon>
        <taxon>Planctomycetia</taxon>
        <taxon>Planctomycetales</taxon>
        <taxon>Planctomycetaceae</taxon>
        <taxon>Caulifigura</taxon>
    </lineage>
</organism>
<protein>
    <submittedName>
        <fullName evidence="3">Tyrosine recombinase XerC</fullName>
    </submittedName>
</protein>
<dbReference type="EMBL" id="CP036271">
    <property type="protein sequence ID" value="QDT57293.1"/>
    <property type="molecule type" value="Genomic_DNA"/>
</dbReference>
<keyword evidence="4" id="KW-1185">Reference proteome</keyword>
<dbReference type="Gene3D" id="1.10.443.10">
    <property type="entry name" value="Intergrase catalytic core"/>
    <property type="match status" value="1"/>
</dbReference>
<dbReference type="PROSITE" id="PS51898">
    <property type="entry name" value="TYR_RECOMBINASE"/>
    <property type="match status" value="1"/>
</dbReference>
<evidence type="ECO:0000256" key="1">
    <source>
        <dbReference type="ARBA" id="ARBA00023172"/>
    </source>
</evidence>
<dbReference type="InParanoid" id="A0A517SMD6"/>